<dbReference type="SUPFAM" id="SSF52540">
    <property type="entry name" value="P-loop containing nucleoside triphosphate hydrolases"/>
    <property type="match status" value="1"/>
</dbReference>
<feature type="binding site" evidence="4">
    <location>
        <begin position="310"/>
        <end position="316"/>
    </location>
    <ligand>
        <name>GTP</name>
        <dbReference type="ChEBI" id="CHEBI:37565"/>
    </ligand>
</feature>
<dbReference type="EMBL" id="JH930471">
    <property type="protein sequence ID" value="EKM56670.1"/>
    <property type="molecule type" value="Genomic_DNA"/>
</dbReference>
<dbReference type="InParanoid" id="K5WBS7"/>
<keyword evidence="8" id="KW-1185">Reference proteome</keyword>
<keyword evidence="5" id="KW-0460">Magnesium</keyword>
<dbReference type="GO" id="GO:0046872">
    <property type="term" value="F:metal ion binding"/>
    <property type="evidence" value="ECO:0007669"/>
    <property type="project" value="UniProtKB-KW"/>
</dbReference>
<evidence type="ECO:0000256" key="3">
    <source>
        <dbReference type="ARBA" id="ARBA00023224"/>
    </source>
</evidence>
<feature type="binding site" evidence="4">
    <location>
        <position position="492"/>
    </location>
    <ligand>
        <name>GTP</name>
        <dbReference type="ChEBI" id="CHEBI:37565"/>
    </ligand>
</feature>
<dbReference type="Gene3D" id="3.40.50.300">
    <property type="entry name" value="P-loop containing nucleotide triphosphate hydrolases"/>
    <property type="match status" value="2"/>
</dbReference>
<dbReference type="GO" id="GO:0007188">
    <property type="term" value="P:adenylate cyclase-modulating G protein-coupled receptor signaling pathway"/>
    <property type="evidence" value="ECO:0007669"/>
    <property type="project" value="TreeGrafter"/>
</dbReference>
<dbReference type="Gene3D" id="1.10.400.10">
    <property type="entry name" value="GI Alpha 1, domain 2-like"/>
    <property type="match status" value="1"/>
</dbReference>
<feature type="compositionally biased region" description="Polar residues" evidence="6">
    <location>
        <begin position="128"/>
        <end position="150"/>
    </location>
</feature>
<feature type="binding site" evidence="4">
    <location>
        <begin position="431"/>
        <end position="434"/>
    </location>
    <ligand>
        <name>GTP</name>
        <dbReference type="ChEBI" id="CHEBI:37565"/>
    </ligand>
</feature>
<dbReference type="PROSITE" id="PS51882">
    <property type="entry name" value="G_ALPHA"/>
    <property type="match status" value="1"/>
</dbReference>
<evidence type="ECO:0000256" key="4">
    <source>
        <dbReference type="PIRSR" id="PIRSR601019-1"/>
    </source>
</evidence>
<keyword evidence="5" id="KW-0479">Metal-binding</keyword>
<dbReference type="PRINTS" id="PR00318">
    <property type="entry name" value="GPROTEINA"/>
</dbReference>
<dbReference type="GO" id="GO:0003924">
    <property type="term" value="F:GTPase activity"/>
    <property type="evidence" value="ECO:0007669"/>
    <property type="project" value="InterPro"/>
</dbReference>
<dbReference type="OrthoDB" id="5817230at2759"/>
<organism evidence="7 8">
    <name type="scientific">Phanerochaete carnosa (strain HHB-10118-sp)</name>
    <name type="common">White-rot fungus</name>
    <name type="synonym">Peniophora carnosa</name>
    <dbReference type="NCBI Taxonomy" id="650164"/>
    <lineage>
        <taxon>Eukaryota</taxon>
        <taxon>Fungi</taxon>
        <taxon>Dikarya</taxon>
        <taxon>Basidiomycota</taxon>
        <taxon>Agaricomycotina</taxon>
        <taxon>Agaricomycetes</taxon>
        <taxon>Polyporales</taxon>
        <taxon>Phanerochaetaceae</taxon>
        <taxon>Phanerochaete</taxon>
    </lineage>
</organism>
<dbReference type="AlphaFoldDB" id="K5WBS7"/>
<dbReference type="FunFam" id="3.40.50.300:FF:000720">
    <property type="entry name" value="Guanine nucleotide-binding protein G(k) subunit alpha"/>
    <property type="match status" value="1"/>
</dbReference>
<dbReference type="Pfam" id="PF00503">
    <property type="entry name" value="G-alpha"/>
    <property type="match status" value="1"/>
</dbReference>
<dbReference type="InterPro" id="IPR011025">
    <property type="entry name" value="GproteinA_insert"/>
</dbReference>
<dbReference type="InterPro" id="IPR027417">
    <property type="entry name" value="P-loop_NTPase"/>
</dbReference>
<gene>
    <name evidence="7" type="ORF">PHACADRAFT_118544</name>
</gene>
<dbReference type="STRING" id="650164.K5WBS7"/>
<dbReference type="Proteomes" id="UP000008370">
    <property type="component" value="Unassembled WGS sequence"/>
</dbReference>
<dbReference type="SMART" id="SM00275">
    <property type="entry name" value="G_alpha"/>
    <property type="match status" value="1"/>
</dbReference>
<dbReference type="InterPro" id="IPR001019">
    <property type="entry name" value="Gprotein_alpha_su"/>
</dbReference>
<dbReference type="PROSITE" id="PS00675">
    <property type="entry name" value="SIGMA54_INTERACT_1"/>
    <property type="match status" value="1"/>
</dbReference>
<proteinExistence type="predicted"/>
<evidence type="ECO:0000256" key="1">
    <source>
        <dbReference type="ARBA" id="ARBA00022741"/>
    </source>
</evidence>
<sequence length="514" mass="57988">MTGDNPFHRSSKWRPPDETEEEEQARIEAAARSQKIDEAIAKEAKERRQKNKSILKMLLLGQSGSGKTTVLKNIRIMGDAGKWETERRLWRVVVHYNLLRAVNEVARALGDAIAQPTETVRTERAAPTTFSARSSWNGPGRPSTDSYMSSATPCQPDFTIRHGILKLELAPFRQIEADLQKLLTRELTDDGWAPGDAIMVATPFDDIPLGNIDLSQEQQAELTVRSHEEWMSKVSPLLRAADSGASNVLSISTNIIMYQQRGVKELWQDPVVKAAIKRRAVTLDSSAEYFLDNVSRIAARDYVPTDDDILHARLHTMGVQEYNINLPEPQAHPPQAKGPDRVDPHFLKLRTKLGVRQWRIYDVGGSRNQRQTWLPYFDDAQLILFVAPIHCFDENLAEDPGVNRVTDSVDLWKSLVKAKLLARTSLILFLNKVDLVRMKIAEGRDPSRHVQKYTGGLDAEAYTAFMRQRFIDIHKRSSVSSSRSLYMAVTSAVNSNLTRAALVSSKYHVDVQRN</sequence>
<dbReference type="InterPro" id="IPR025662">
    <property type="entry name" value="Sigma_54_int_dom_ATP-bd_1"/>
</dbReference>
<dbReference type="GO" id="GO:0005525">
    <property type="term" value="F:GTP binding"/>
    <property type="evidence" value="ECO:0007669"/>
    <property type="project" value="UniProtKB-KW"/>
</dbReference>
<evidence type="ECO:0000256" key="2">
    <source>
        <dbReference type="ARBA" id="ARBA00023134"/>
    </source>
</evidence>
<dbReference type="SUPFAM" id="SSF47895">
    <property type="entry name" value="Transducin (alpha subunit), insertion domain"/>
    <property type="match status" value="1"/>
</dbReference>
<feature type="region of interest" description="Disordered" evidence="6">
    <location>
        <begin position="120"/>
        <end position="150"/>
    </location>
</feature>
<name>K5WBS7_PHACS</name>
<dbReference type="GeneID" id="18907834"/>
<protein>
    <recommendedName>
        <fullName evidence="9">G-alpha-domain-containing protein</fullName>
    </recommendedName>
</protein>
<keyword evidence="2 4" id="KW-0342">GTP-binding</keyword>
<dbReference type="RefSeq" id="XP_007394509.1">
    <property type="nucleotide sequence ID" value="XM_007394447.1"/>
</dbReference>
<evidence type="ECO:0000256" key="6">
    <source>
        <dbReference type="SAM" id="MobiDB-lite"/>
    </source>
</evidence>
<evidence type="ECO:0000313" key="8">
    <source>
        <dbReference type="Proteomes" id="UP000008370"/>
    </source>
</evidence>
<keyword evidence="3" id="KW-0807">Transducer</keyword>
<evidence type="ECO:0008006" key="9">
    <source>
        <dbReference type="Google" id="ProtNLM"/>
    </source>
</evidence>
<dbReference type="GO" id="GO:0031683">
    <property type="term" value="F:G-protein beta/gamma-subunit complex binding"/>
    <property type="evidence" value="ECO:0007669"/>
    <property type="project" value="InterPro"/>
</dbReference>
<reference evidence="7 8" key="1">
    <citation type="journal article" date="2012" name="BMC Genomics">
        <title>Comparative genomics of the white-rot fungi, Phanerochaete carnosa and P. chrysosporium, to elucidate the genetic basis of the distinct wood types they colonize.</title>
        <authorList>
            <person name="Suzuki H."/>
            <person name="MacDonald J."/>
            <person name="Syed K."/>
            <person name="Salamov A."/>
            <person name="Hori C."/>
            <person name="Aerts A."/>
            <person name="Henrissat B."/>
            <person name="Wiebenga A."/>
            <person name="vanKuyk P.A."/>
            <person name="Barry K."/>
            <person name="Lindquist E."/>
            <person name="LaButti K."/>
            <person name="Lapidus A."/>
            <person name="Lucas S."/>
            <person name="Coutinho P."/>
            <person name="Gong Y."/>
            <person name="Samejima M."/>
            <person name="Mahadevan R."/>
            <person name="Abou-Zaid M."/>
            <person name="de Vries R.P."/>
            <person name="Igarashi K."/>
            <person name="Yadav J.S."/>
            <person name="Grigoriev I.V."/>
            <person name="Master E.R."/>
        </authorList>
    </citation>
    <scope>NUCLEOTIDE SEQUENCE [LARGE SCALE GENOMIC DNA]</scope>
    <source>
        <strain evidence="7 8">HHB-10118-sp</strain>
    </source>
</reference>
<dbReference type="HOGENOM" id="CLU_014184_1_1_1"/>
<feature type="binding site" evidence="5">
    <location>
        <position position="316"/>
    </location>
    <ligand>
        <name>Mg(2+)</name>
        <dbReference type="ChEBI" id="CHEBI:18420"/>
    </ligand>
</feature>
<dbReference type="GO" id="GO:0001664">
    <property type="term" value="F:G protein-coupled receptor binding"/>
    <property type="evidence" value="ECO:0007669"/>
    <property type="project" value="TreeGrafter"/>
</dbReference>
<evidence type="ECO:0000256" key="5">
    <source>
        <dbReference type="PIRSR" id="PIRSR601019-2"/>
    </source>
</evidence>
<dbReference type="PANTHER" id="PTHR10218:SF360">
    <property type="entry name" value="GUANINE NUCLEOTIDE-BINDING PROTEIN SUBUNIT ALPHA HOMOLOG"/>
    <property type="match status" value="1"/>
</dbReference>
<dbReference type="GO" id="GO:0005834">
    <property type="term" value="C:heterotrimeric G-protein complex"/>
    <property type="evidence" value="ECO:0007669"/>
    <property type="project" value="TreeGrafter"/>
</dbReference>
<keyword evidence="1 4" id="KW-0547">Nucleotide-binding</keyword>
<dbReference type="GO" id="GO:0005737">
    <property type="term" value="C:cytoplasm"/>
    <property type="evidence" value="ECO:0007669"/>
    <property type="project" value="TreeGrafter"/>
</dbReference>
<dbReference type="PANTHER" id="PTHR10218">
    <property type="entry name" value="GTP-BINDING PROTEIN ALPHA SUBUNIT"/>
    <property type="match status" value="1"/>
</dbReference>
<feature type="region of interest" description="Disordered" evidence="6">
    <location>
        <begin position="1"/>
        <end position="33"/>
    </location>
</feature>
<accession>K5WBS7</accession>
<dbReference type="KEGG" id="pco:PHACADRAFT_118544"/>
<evidence type="ECO:0000313" key="7">
    <source>
        <dbReference type="EMBL" id="EKM56670.1"/>
    </source>
</evidence>